<name>A0A4R6RAD4_9HYPH</name>
<protein>
    <submittedName>
        <fullName evidence="1">Uncharacterized protein</fullName>
    </submittedName>
</protein>
<evidence type="ECO:0000313" key="1">
    <source>
        <dbReference type="EMBL" id="TDP82606.1"/>
    </source>
</evidence>
<proteinExistence type="predicted"/>
<comment type="caution">
    <text evidence="1">The sequence shown here is derived from an EMBL/GenBank/DDBJ whole genome shotgun (WGS) entry which is preliminary data.</text>
</comment>
<gene>
    <name evidence="1" type="ORF">EDD54_3875</name>
</gene>
<sequence length="59" mass="6447">MLATAALTAAAVLVIAFVAIRAASGYSRLGEHVERVDPPRPRRLAFQGAFPTGRTRRRR</sequence>
<dbReference type="AlphaFoldDB" id="A0A4R6RAD4"/>
<evidence type="ECO:0000313" key="2">
    <source>
        <dbReference type="Proteomes" id="UP000294547"/>
    </source>
</evidence>
<dbReference type="RefSeq" id="WP_126539037.1">
    <property type="nucleotide sequence ID" value="NZ_BSPM01000007.1"/>
</dbReference>
<accession>A0A4R6RAD4</accession>
<dbReference type="Proteomes" id="UP000294547">
    <property type="component" value="Unassembled WGS sequence"/>
</dbReference>
<organism evidence="1 2">
    <name type="scientific">Oharaeibacter diazotrophicus</name>
    <dbReference type="NCBI Taxonomy" id="1920512"/>
    <lineage>
        <taxon>Bacteria</taxon>
        <taxon>Pseudomonadati</taxon>
        <taxon>Pseudomonadota</taxon>
        <taxon>Alphaproteobacteria</taxon>
        <taxon>Hyphomicrobiales</taxon>
        <taxon>Pleomorphomonadaceae</taxon>
        <taxon>Oharaeibacter</taxon>
    </lineage>
</organism>
<dbReference type="EMBL" id="SNXY01000010">
    <property type="protein sequence ID" value="TDP82606.1"/>
    <property type="molecule type" value="Genomic_DNA"/>
</dbReference>
<reference evidence="1 2" key="1">
    <citation type="submission" date="2019-03" db="EMBL/GenBank/DDBJ databases">
        <title>Genomic Encyclopedia of Type Strains, Phase IV (KMG-IV): sequencing the most valuable type-strain genomes for metagenomic binning, comparative biology and taxonomic classification.</title>
        <authorList>
            <person name="Goeker M."/>
        </authorList>
    </citation>
    <scope>NUCLEOTIDE SEQUENCE [LARGE SCALE GENOMIC DNA]</scope>
    <source>
        <strain evidence="1 2">DSM 102969</strain>
    </source>
</reference>
<keyword evidence="2" id="KW-1185">Reference proteome</keyword>